<reference evidence="3" key="2">
    <citation type="journal article" date="2023" name="IMA Fungus">
        <title>Comparative genomic study of the Penicillium genus elucidates a diverse pangenome and 15 lateral gene transfer events.</title>
        <authorList>
            <person name="Petersen C."/>
            <person name="Sorensen T."/>
            <person name="Nielsen M.R."/>
            <person name="Sondergaard T.E."/>
            <person name="Sorensen J.L."/>
            <person name="Fitzpatrick D.A."/>
            <person name="Frisvad J.C."/>
            <person name="Nielsen K.L."/>
        </authorList>
    </citation>
    <scope>NUCLEOTIDE SEQUENCE</scope>
    <source>
        <strain evidence="3">IBT 29495</strain>
    </source>
</reference>
<evidence type="ECO:0000313" key="4">
    <source>
        <dbReference type="Proteomes" id="UP001149954"/>
    </source>
</evidence>
<dbReference type="OrthoDB" id="3162439at2759"/>
<dbReference type="PANTHER" id="PTHR33840:SF2">
    <property type="entry name" value="TLE1 PHOSPHOLIPASE DOMAIN-CONTAINING PROTEIN"/>
    <property type="match status" value="1"/>
</dbReference>
<accession>A0A9W9XPY6</accession>
<feature type="region of interest" description="Disordered" evidence="1">
    <location>
        <begin position="266"/>
        <end position="359"/>
    </location>
</feature>
<keyword evidence="4" id="KW-1185">Reference proteome</keyword>
<dbReference type="PANTHER" id="PTHR33840">
    <property type="match status" value="1"/>
</dbReference>
<organism evidence="3 4">
    <name type="scientific">Penicillium fimorum</name>
    <dbReference type="NCBI Taxonomy" id="1882269"/>
    <lineage>
        <taxon>Eukaryota</taxon>
        <taxon>Fungi</taxon>
        <taxon>Dikarya</taxon>
        <taxon>Ascomycota</taxon>
        <taxon>Pezizomycotina</taxon>
        <taxon>Eurotiomycetes</taxon>
        <taxon>Eurotiomycetidae</taxon>
        <taxon>Eurotiales</taxon>
        <taxon>Aspergillaceae</taxon>
        <taxon>Penicillium</taxon>
    </lineage>
</organism>
<comment type="caution">
    <text evidence="3">The sequence shown here is derived from an EMBL/GenBank/DDBJ whole genome shotgun (WGS) entry which is preliminary data.</text>
</comment>
<dbReference type="InterPro" id="IPR018712">
    <property type="entry name" value="Tle1-like_cat"/>
</dbReference>
<dbReference type="Proteomes" id="UP001149954">
    <property type="component" value="Unassembled WGS sequence"/>
</dbReference>
<feature type="compositionally biased region" description="Polar residues" evidence="1">
    <location>
        <begin position="303"/>
        <end position="343"/>
    </location>
</feature>
<proteinExistence type="predicted"/>
<evidence type="ECO:0000256" key="1">
    <source>
        <dbReference type="SAM" id="MobiDB-lite"/>
    </source>
</evidence>
<gene>
    <name evidence="3" type="ORF">N7463_008965</name>
</gene>
<evidence type="ECO:0000313" key="3">
    <source>
        <dbReference type="EMBL" id="KAJ5496978.1"/>
    </source>
</evidence>
<dbReference type="AlphaFoldDB" id="A0A9W9XPY6"/>
<sequence>MEEVTDTKEFVLCFDGTGYKFRGDESDSNVLKIYRMLDRNDKSQLHYYQPGIGTNTRSVSQSNDAHANPIKRWYAKAKDAAFGSTFDDHVMAGYRYLMRFYSPGDGIYIFGFSRGAYVARLLAEMLDHIGLLEAGNEGKVSYVWSVFSKWGARSNSRDVSQKEKDALFQYMKALRETFCRPISQIRFLGLFDTVNSIPHFEKFRNKFAFPYTTRTSAKVIRHAVSIDEHRAKFRQDLLADTNPVSVSARARSSDHQAQNVHSIHPQGIHLDQNSRIKGRRAPMDESPRQENSKENVFYRPTPCTHSQSMKTNGQPMGTKPQSVTPMQPMTANSTIPASGSTVVPEQLPASPRTPYDTASGKFEDATQDIEEVWFPGCHADIGGGLELDKDEDWALSHVPLVWMIHEAQRAGLQFDSEKLKQFHCFDDSIAGDIQHCQRHRAAEQKVTRNEGETDERSEFEYALWRASTNGQIHDSLRFHHGDTWLSVLSWKMVEYLPFRRMILKSDQTWKPIRFPLPLGERRDIPRDAAVHGSAIHRMEVNSTYRPKNMAPKGKGKGEISGHQAEGWEMHAHHGCPVRETYRRTQPMRA</sequence>
<reference evidence="3" key="1">
    <citation type="submission" date="2022-12" db="EMBL/GenBank/DDBJ databases">
        <authorList>
            <person name="Petersen C."/>
        </authorList>
    </citation>
    <scope>NUCLEOTIDE SEQUENCE</scope>
    <source>
        <strain evidence="3">IBT 29495</strain>
    </source>
</reference>
<feature type="domain" description="T6SS Phospholipase effector Tle1-like catalytic" evidence="2">
    <location>
        <begin position="8"/>
        <end position="406"/>
    </location>
</feature>
<feature type="compositionally biased region" description="Basic and acidic residues" evidence="1">
    <location>
        <begin position="281"/>
        <end position="293"/>
    </location>
</feature>
<dbReference type="EMBL" id="JAPWDS010000005">
    <property type="protein sequence ID" value="KAJ5496978.1"/>
    <property type="molecule type" value="Genomic_DNA"/>
</dbReference>
<name>A0A9W9XPY6_9EURO</name>
<evidence type="ECO:0000259" key="2">
    <source>
        <dbReference type="Pfam" id="PF09994"/>
    </source>
</evidence>
<dbReference type="Pfam" id="PF09994">
    <property type="entry name" value="T6SS_Tle1-like_cat"/>
    <property type="match status" value="1"/>
</dbReference>
<protein>
    <recommendedName>
        <fullName evidence="2">T6SS Phospholipase effector Tle1-like catalytic domain-containing protein</fullName>
    </recommendedName>
</protein>